<evidence type="ECO:0000313" key="1">
    <source>
        <dbReference type="EMBL" id="MEN0643978.1"/>
    </source>
</evidence>
<organism evidence="1 2">
    <name type="scientific">Alkalicoccobacillus gibsonii</name>
    <dbReference type="NCBI Taxonomy" id="79881"/>
    <lineage>
        <taxon>Bacteria</taxon>
        <taxon>Bacillati</taxon>
        <taxon>Bacillota</taxon>
        <taxon>Bacilli</taxon>
        <taxon>Bacillales</taxon>
        <taxon>Bacillaceae</taxon>
        <taxon>Alkalicoccobacillus</taxon>
    </lineage>
</organism>
<proteinExistence type="predicted"/>
<sequence length="57" mass="6790">MRVKCVLCDQIDTINDLKPLAKKLRNRPLHTYMCPTCEERITRKTMERKDTHSEIES</sequence>
<reference evidence="1 2" key="1">
    <citation type="submission" date="2024-03" db="EMBL/GenBank/DDBJ databases">
        <title>Bacilli Hybrid Assemblies.</title>
        <authorList>
            <person name="Kovac J."/>
        </authorList>
    </citation>
    <scope>NUCLEOTIDE SEQUENCE [LARGE SCALE GENOMIC DNA]</scope>
    <source>
        <strain evidence="1 2">FSL R7-0666</strain>
    </source>
</reference>
<dbReference type="Pfam" id="PF09963">
    <property type="entry name" value="DUF2197"/>
    <property type="match status" value="1"/>
</dbReference>
<evidence type="ECO:0000313" key="2">
    <source>
        <dbReference type="Proteomes" id="UP001418796"/>
    </source>
</evidence>
<dbReference type="RefSeq" id="WP_343130767.1">
    <property type="nucleotide sequence ID" value="NZ_JBCITK010000001.1"/>
</dbReference>
<keyword evidence="2" id="KW-1185">Reference proteome</keyword>
<comment type="caution">
    <text evidence="1">The sequence shown here is derived from an EMBL/GenBank/DDBJ whole genome shotgun (WGS) entry which is preliminary data.</text>
</comment>
<protein>
    <submittedName>
        <fullName evidence="1">YlaI family protein</fullName>
    </submittedName>
</protein>
<accession>A0ABU9VJH2</accession>
<dbReference type="Proteomes" id="UP001418796">
    <property type="component" value="Unassembled WGS sequence"/>
</dbReference>
<dbReference type="InterPro" id="IPR019241">
    <property type="entry name" value="DUF2197"/>
</dbReference>
<gene>
    <name evidence="1" type="ORF">MKY91_12520</name>
</gene>
<dbReference type="EMBL" id="JBCITK010000001">
    <property type="protein sequence ID" value="MEN0643978.1"/>
    <property type="molecule type" value="Genomic_DNA"/>
</dbReference>
<name>A0ABU9VJH2_9BACI</name>